<keyword evidence="3" id="KW-1185">Reference proteome</keyword>
<reference evidence="2 3" key="1">
    <citation type="submission" date="2021-03" db="EMBL/GenBank/DDBJ databases">
        <title>Genomic and phenotypic characterization of Chloracidobacterium isolates provides evidence for multiple species.</title>
        <authorList>
            <person name="Saini M.K."/>
            <person name="Costas A.M.G."/>
            <person name="Tank M."/>
            <person name="Bryant D.A."/>
        </authorList>
    </citation>
    <scope>NUCLEOTIDE SEQUENCE [LARGE SCALE GENOMIC DNA]</scope>
    <source>
        <strain evidence="2 3">N</strain>
    </source>
</reference>
<accession>A0ABX8B2X1</accession>
<dbReference type="PANTHER" id="PTHR31157">
    <property type="entry name" value="SCP DOMAIN-CONTAINING PROTEIN"/>
    <property type="match status" value="1"/>
</dbReference>
<dbReference type="Pfam" id="PF00188">
    <property type="entry name" value="CAP"/>
    <property type="match status" value="1"/>
</dbReference>
<dbReference type="InterPro" id="IPR035940">
    <property type="entry name" value="CAP_sf"/>
</dbReference>
<evidence type="ECO:0000313" key="3">
    <source>
        <dbReference type="Proteomes" id="UP000677668"/>
    </source>
</evidence>
<dbReference type="EMBL" id="CP072643">
    <property type="protein sequence ID" value="QUV95337.1"/>
    <property type="molecule type" value="Genomic_DNA"/>
</dbReference>
<dbReference type="InterPro" id="IPR014044">
    <property type="entry name" value="CAP_dom"/>
</dbReference>
<dbReference type="RefSeq" id="WP_211423567.1">
    <property type="nucleotide sequence ID" value="NZ_CP072643.1"/>
</dbReference>
<dbReference type="Proteomes" id="UP000677668">
    <property type="component" value="Chromosome 2"/>
</dbReference>
<organism evidence="2 3">
    <name type="scientific">Chloracidobacterium sp. N</name>
    <dbReference type="NCBI Taxonomy" id="2821540"/>
    <lineage>
        <taxon>Bacteria</taxon>
        <taxon>Pseudomonadati</taxon>
        <taxon>Acidobacteriota</taxon>
        <taxon>Terriglobia</taxon>
        <taxon>Terriglobales</taxon>
        <taxon>Acidobacteriaceae</taxon>
        <taxon>Chloracidobacterium</taxon>
        <taxon>Chloracidobacterium aggregatum</taxon>
    </lineage>
</organism>
<proteinExistence type="predicted"/>
<name>A0ABX8B2X1_9BACT</name>
<feature type="domain" description="SCP" evidence="1">
    <location>
        <begin position="49"/>
        <end position="171"/>
    </location>
</feature>
<protein>
    <submittedName>
        <fullName evidence="2">CAP domain-containing protein</fullName>
    </submittedName>
</protein>
<gene>
    <name evidence="2" type="ORF">J8C05_15110</name>
</gene>
<sequence length="312" mass="34768">MRYTLAGWWFLVLVVVLPGARPELAADTSGAQTANETKVDFARIRRELLDMINAQRARAGAPPVALDDLAGQVAEAHAQEMAQYNYLSHWNRAGFLPYMRYGLRGGTDYCAENVSMLSGLSPRAGTAEVREAILQLQQSMHDETPPNDGHRRTILNPEHTHVGLGMAVVGKELRLAQEFLSRYIRFEPLPTQSRPGDRLNVVGQVLNPDAYAFYAATVYHEPLPQPLTLERLRQPRPYTLPETSRMLKPRLTDGSQYTDGTTGEIEVGAGGRFKFELSFPKREPGVYTALVFVQRGVRGKPFPAGSLCFRVE</sequence>
<dbReference type="SUPFAM" id="SSF55797">
    <property type="entry name" value="PR-1-like"/>
    <property type="match status" value="1"/>
</dbReference>
<dbReference type="CDD" id="cd05379">
    <property type="entry name" value="CAP_bacterial"/>
    <property type="match status" value="1"/>
</dbReference>
<dbReference type="Gene3D" id="3.40.33.10">
    <property type="entry name" value="CAP"/>
    <property type="match status" value="1"/>
</dbReference>
<evidence type="ECO:0000313" key="2">
    <source>
        <dbReference type="EMBL" id="QUV95337.1"/>
    </source>
</evidence>
<dbReference type="PANTHER" id="PTHR31157:SF1">
    <property type="entry name" value="SCP DOMAIN-CONTAINING PROTEIN"/>
    <property type="match status" value="1"/>
</dbReference>
<evidence type="ECO:0000259" key="1">
    <source>
        <dbReference type="Pfam" id="PF00188"/>
    </source>
</evidence>